<keyword evidence="5 10" id="KW-0418">Kinase</keyword>
<dbReference type="EMBL" id="RCHT01000004">
    <property type="protein sequence ID" value="RLL13204.1"/>
    <property type="molecule type" value="Genomic_DNA"/>
</dbReference>
<dbReference type="InterPro" id="IPR002139">
    <property type="entry name" value="Ribo/fructo_kinase"/>
</dbReference>
<proteinExistence type="inferred from homology"/>
<dbReference type="SUPFAM" id="SSF53613">
    <property type="entry name" value="Ribokinase-like"/>
    <property type="match status" value="1"/>
</dbReference>
<keyword evidence="3 10" id="KW-0479">Metal-binding</keyword>
<comment type="similarity">
    <text evidence="1">Belongs to the carbohydrate kinase pfkB family.</text>
</comment>
<feature type="domain" description="Carbohydrate kinase PfkB" evidence="11">
    <location>
        <begin position="5"/>
        <end position="308"/>
    </location>
</feature>
<comment type="subunit">
    <text evidence="10">Homodimer.</text>
</comment>
<comment type="subcellular location">
    <subcellularLocation>
        <location evidence="10">Cytoplasm</location>
    </subcellularLocation>
</comment>
<feature type="binding site" evidence="10">
    <location>
        <position position="262"/>
    </location>
    <ligand>
        <name>K(+)</name>
        <dbReference type="ChEBI" id="CHEBI:29103"/>
    </ligand>
</feature>
<evidence type="ECO:0000256" key="9">
    <source>
        <dbReference type="ARBA" id="ARBA00023277"/>
    </source>
</evidence>
<comment type="cofactor">
    <cofactor evidence="10">
        <name>Mg(2+)</name>
        <dbReference type="ChEBI" id="CHEBI:18420"/>
    </cofactor>
</comment>
<evidence type="ECO:0000313" key="12">
    <source>
        <dbReference type="EMBL" id="RLL13204.1"/>
    </source>
</evidence>
<feature type="binding site" evidence="10">
    <location>
        <position position="147"/>
    </location>
    <ligand>
        <name>substrate</name>
    </ligand>
</feature>
<dbReference type="InterPro" id="IPR029056">
    <property type="entry name" value="Ribokinase-like"/>
</dbReference>
<keyword evidence="2 10" id="KW-0808">Transferase</keyword>
<name>A0A498CWV3_9FIRM</name>
<evidence type="ECO:0000259" key="11">
    <source>
        <dbReference type="Pfam" id="PF00294"/>
    </source>
</evidence>
<feature type="binding site" evidence="10">
    <location>
        <position position="260"/>
    </location>
    <ligand>
        <name>K(+)</name>
        <dbReference type="ChEBI" id="CHEBI:29103"/>
    </ligand>
</feature>
<feature type="binding site" evidence="10">
    <location>
        <position position="191"/>
    </location>
    <ligand>
        <name>ATP</name>
        <dbReference type="ChEBI" id="CHEBI:30616"/>
    </ligand>
</feature>
<comment type="caution">
    <text evidence="10">Lacks conserved residue(s) required for the propagation of feature annotation.</text>
</comment>
<feature type="binding site" evidence="10">
    <location>
        <begin position="42"/>
        <end position="46"/>
    </location>
    <ligand>
        <name>substrate</name>
    </ligand>
</feature>
<comment type="catalytic activity">
    <reaction evidence="10">
        <text>2-deoxy-D-ribose + ATP = 2-deoxy-D-ribose 5-phosphate + ADP + H(+)</text>
        <dbReference type="Rhea" id="RHEA:30871"/>
        <dbReference type="ChEBI" id="CHEBI:15378"/>
        <dbReference type="ChEBI" id="CHEBI:30616"/>
        <dbReference type="ChEBI" id="CHEBI:62877"/>
        <dbReference type="ChEBI" id="CHEBI:90761"/>
        <dbReference type="ChEBI" id="CHEBI:456216"/>
        <dbReference type="EC" id="2.7.1.229"/>
    </reaction>
</comment>
<comment type="caution">
    <text evidence="12">The sequence shown here is derived from an EMBL/GenBank/DDBJ whole genome shotgun (WGS) entry which is preliminary data.</text>
</comment>
<reference evidence="12 13" key="1">
    <citation type="submission" date="2018-10" db="EMBL/GenBank/DDBJ databases">
        <title>Anaerotruncus faecis sp. nov., isolated from human feces.</title>
        <authorList>
            <person name="Wang Y.-J."/>
        </authorList>
    </citation>
    <scope>NUCLEOTIDE SEQUENCE [LARGE SCALE GENOMIC DNA]</scope>
    <source>
        <strain evidence="12 13">22A2-44</strain>
    </source>
</reference>
<dbReference type="UniPathway" id="UPA00916">
    <property type="reaction ID" value="UER00889"/>
</dbReference>
<keyword evidence="7 10" id="KW-0460">Magnesium</keyword>
<dbReference type="InterPro" id="IPR002173">
    <property type="entry name" value="Carboh/pur_kinase_PfkB_CS"/>
</dbReference>
<dbReference type="AlphaFoldDB" id="A0A498CWV3"/>
<feature type="binding site" evidence="10">
    <location>
        <begin position="14"/>
        <end position="16"/>
    </location>
    <ligand>
        <name>substrate</name>
    </ligand>
</feature>
<protein>
    <recommendedName>
        <fullName evidence="10">Deoxyribokinase</fullName>
        <shortName evidence="10">dRK</shortName>
        <ecNumber evidence="10">2.7.1.229</ecNumber>
    </recommendedName>
    <alternativeName>
        <fullName evidence="10">ATP:2-deoxy-D-ribose 5-phosphotransferase</fullName>
    </alternativeName>
</protein>
<keyword evidence="4 10" id="KW-0547">Nucleotide-binding</keyword>
<gene>
    <name evidence="12" type="primary">rbsK</name>
    <name evidence="10" type="synonym">deoK</name>
    <name evidence="12" type="ORF">D4A47_04510</name>
</gene>
<evidence type="ECO:0000256" key="8">
    <source>
        <dbReference type="ARBA" id="ARBA00022958"/>
    </source>
</evidence>
<feature type="binding site" evidence="10">
    <location>
        <position position="266"/>
    </location>
    <ligand>
        <name>substrate</name>
    </ligand>
</feature>
<dbReference type="Proteomes" id="UP000276301">
    <property type="component" value="Unassembled WGS sequence"/>
</dbReference>
<comment type="function">
    <text evidence="10">Catalyzes the ATP-dependent phosphorylation of 2-deoxy-D-ribose to 2-deoxy-D-ribose 5-phosphate (dRib-5P), allowing the use of deoxyribose as the sole carbon source.</text>
</comment>
<evidence type="ECO:0000256" key="1">
    <source>
        <dbReference type="ARBA" id="ARBA00005380"/>
    </source>
</evidence>
<feature type="binding site" evidence="10">
    <location>
        <position position="296"/>
    </location>
    <ligand>
        <name>K(+)</name>
        <dbReference type="ChEBI" id="CHEBI:29103"/>
    </ligand>
</feature>
<keyword evidence="10" id="KW-0963">Cytoplasm</keyword>
<feature type="binding site" evidence="10">
    <location>
        <position position="299"/>
    </location>
    <ligand>
        <name>K(+)</name>
        <dbReference type="ChEBI" id="CHEBI:29103"/>
    </ligand>
</feature>
<keyword evidence="9 10" id="KW-0119">Carbohydrate metabolism</keyword>
<dbReference type="HAMAP" id="MF_01987">
    <property type="entry name" value="Ribokinase"/>
    <property type="match status" value="1"/>
</dbReference>
<dbReference type="PANTHER" id="PTHR10584">
    <property type="entry name" value="SUGAR KINASE"/>
    <property type="match status" value="1"/>
</dbReference>
<sequence>MYKKPKILVVGSFMMDLIVSTGRFPNSGETVIGKSFNTASGGKGANQAVQAARLGADVTMVGKVGDDGFGREMTASVAASGIHTQHILADPDHASGVGSITLEVEEGQKSRNRIIVVPGANMAITPEEVAFLKEEIAAYDMVMLQLEIPMEINELVAKYAYEQGVPVMLNSAPSAPLSAELLSHLSYISPNEHEAADLTGVEIRKQGKEVNRADVDAAVQALLAKGVQNVIITLGSSGAIVANARESHYCPCIDVVEVKDPTAAGDSFVGAYTTAVCAGLTPAQALEFASYAATITVSKMGAQPSLPILDEVIALMKEQKFDSFDLSVLDVLK</sequence>
<dbReference type="NCBIfam" id="TIGR02152">
    <property type="entry name" value="D_ribokin_bact"/>
    <property type="match status" value="1"/>
</dbReference>
<evidence type="ECO:0000313" key="13">
    <source>
        <dbReference type="Proteomes" id="UP000276301"/>
    </source>
</evidence>
<dbReference type="InterPro" id="IPR011877">
    <property type="entry name" value="Ribokinase"/>
</dbReference>
<dbReference type="GO" id="GO:0046872">
    <property type="term" value="F:metal ion binding"/>
    <property type="evidence" value="ECO:0007669"/>
    <property type="project" value="UniProtKB-KW"/>
</dbReference>
<feature type="binding site" evidence="10">
    <location>
        <position position="305"/>
    </location>
    <ligand>
        <name>K(+)</name>
        <dbReference type="ChEBI" id="CHEBI:29103"/>
    </ligand>
</feature>
<feature type="site" description="Important for substrate specificity" evidence="10">
    <location>
        <position position="14"/>
    </location>
</feature>
<dbReference type="GO" id="GO:0005524">
    <property type="term" value="F:ATP binding"/>
    <property type="evidence" value="ECO:0007669"/>
    <property type="project" value="UniProtKB-UniRule"/>
</dbReference>
<dbReference type="InterPro" id="IPR011611">
    <property type="entry name" value="PfkB_dom"/>
</dbReference>
<comment type="similarity">
    <text evidence="10">Belongs to the carbohydrate kinase PfkB family. Deoxyribokinase subfamily.</text>
</comment>
<dbReference type="RefSeq" id="WP_121586335.1">
    <property type="nucleotide sequence ID" value="NZ_RCHT01000004.1"/>
</dbReference>
<dbReference type="PRINTS" id="PR00990">
    <property type="entry name" value="RIBOKINASE"/>
</dbReference>
<keyword evidence="8 10" id="KW-0630">Potassium</keyword>
<dbReference type="CDD" id="cd01174">
    <property type="entry name" value="ribokinase"/>
    <property type="match status" value="1"/>
</dbReference>
<feature type="binding site" evidence="10">
    <location>
        <begin position="233"/>
        <end position="238"/>
    </location>
    <ligand>
        <name>ATP</name>
        <dbReference type="ChEBI" id="CHEBI:30616"/>
    </ligand>
</feature>
<dbReference type="GO" id="GO:0004747">
    <property type="term" value="F:ribokinase activity"/>
    <property type="evidence" value="ECO:0007669"/>
    <property type="project" value="UniProtKB-UniRule"/>
</dbReference>
<evidence type="ECO:0000256" key="3">
    <source>
        <dbReference type="ARBA" id="ARBA00022723"/>
    </source>
</evidence>
<evidence type="ECO:0000256" key="7">
    <source>
        <dbReference type="ARBA" id="ARBA00022842"/>
    </source>
</evidence>
<dbReference type="PANTHER" id="PTHR10584:SF166">
    <property type="entry name" value="RIBOKINASE"/>
    <property type="match status" value="1"/>
</dbReference>
<keyword evidence="6 10" id="KW-0067">ATP-binding</keyword>
<evidence type="ECO:0000256" key="6">
    <source>
        <dbReference type="ARBA" id="ARBA00022840"/>
    </source>
</evidence>
<dbReference type="Pfam" id="PF00294">
    <property type="entry name" value="PfkB"/>
    <property type="match status" value="1"/>
</dbReference>
<keyword evidence="13" id="KW-1185">Reference proteome</keyword>
<organism evidence="12 13">
    <name type="scientific">Anaerotruncus massiliensis</name>
    <name type="common">ex Liu et al. 2021</name>
    <dbReference type="NCBI Taxonomy" id="2321404"/>
    <lineage>
        <taxon>Bacteria</taxon>
        <taxon>Bacillati</taxon>
        <taxon>Bacillota</taxon>
        <taxon>Clostridia</taxon>
        <taxon>Eubacteriales</taxon>
        <taxon>Oscillospiraceae</taxon>
        <taxon>Anaerotruncus</taxon>
    </lineage>
</organism>
<dbReference type="Gene3D" id="3.40.1190.20">
    <property type="match status" value="1"/>
</dbReference>
<feature type="binding site" evidence="10">
    <location>
        <begin position="265"/>
        <end position="266"/>
    </location>
    <ligand>
        <name>ATP</name>
        <dbReference type="ChEBI" id="CHEBI:30616"/>
    </ligand>
</feature>
<accession>A0A498CWV3</accession>
<evidence type="ECO:0000256" key="10">
    <source>
        <dbReference type="HAMAP-Rule" id="MF_01987"/>
    </source>
</evidence>
<evidence type="ECO:0000256" key="5">
    <source>
        <dbReference type="ARBA" id="ARBA00022777"/>
    </source>
</evidence>
<evidence type="ECO:0000256" key="2">
    <source>
        <dbReference type="ARBA" id="ARBA00022679"/>
    </source>
</evidence>
<dbReference type="GO" id="GO:0005829">
    <property type="term" value="C:cytosol"/>
    <property type="evidence" value="ECO:0007669"/>
    <property type="project" value="TreeGrafter"/>
</dbReference>
<feature type="active site" description="Proton acceptor" evidence="10">
    <location>
        <position position="266"/>
    </location>
</feature>
<dbReference type="PROSITE" id="PS00584">
    <property type="entry name" value="PFKB_KINASES_2"/>
    <property type="match status" value="1"/>
</dbReference>
<evidence type="ECO:0000256" key="4">
    <source>
        <dbReference type="ARBA" id="ARBA00022741"/>
    </source>
</evidence>
<feature type="binding site" evidence="10">
    <location>
        <position position="301"/>
    </location>
    <ligand>
        <name>K(+)</name>
        <dbReference type="ChEBI" id="CHEBI:29103"/>
    </ligand>
</feature>
<dbReference type="GO" id="GO:0019303">
    <property type="term" value="P:D-ribose catabolic process"/>
    <property type="evidence" value="ECO:0007669"/>
    <property type="project" value="UniProtKB-UniPathway"/>
</dbReference>
<dbReference type="EC" id="2.7.1.229" evidence="10"/>